<protein>
    <recommendedName>
        <fullName evidence="3">DNA translocase FtsK</fullName>
    </recommendedName>
</protein>
<feature type="compositionally biased region" description="Basic and acidic residues" evidence="10">
    <location>
        <begin position="391"/>
        <end position="407"/>
    </location>
</feature>
<comment type="similarity">
    <text evidence="2">Belongs to the FtsK/SpoIIIE/SftA family.</text>
</comment>
<dbReference type="GO" id="GO:0007059">
    <property type="term" value="P:chromosome segregation"/>
    <property type="evidence" value="ECO:0007669"/>
    <property type="project" value="UniProtKB-KW"/>
</dbReference>
<evidence type="ECO:0000256" key="9">
    <source>
        <dbReference type="PROSITE-ProRule" id="PRU00289"/>
    </source>
</evidence>
<dbReference type="GO" id="GO:0016020">
    <property type="term" value="C:membrane"/>
    <property type="evidence" value="ECO:0007669"/>
    <property type="project" value="UniProtKB-SubCell"/>
</dbReference>
<dbReference type="InterPro" id="IPR041027">
    <property type="entry name" value="FtsK_alpha"/>
</dbReference>
<dbReference type="PANTHER" id="PTHR22683">
    <property type="entry name" value="SPORULATION PROTEIN RELATED"/>
    <property type="match status" value="1"/>
</dbReference>
<dbReference type="InterPro" id="IPR018541">
    <property type="entry name" value="Ftsk_gamma"/>
</dbReference>
<dbReference type="InterPro" id="IPR003593">
    <property type="entry name" value="AAA+_ATPase"/>
</dbReference>
<dbReference type="Gene3D" id="3.40.50.300">
    <property type="entry name" value="P-loop containing nucleotide triphosphate hydrolases"/>
    <property type="match status" value="1"/>
</dbReference>
<evidence type="ECO:0000256" key="7">
    <source>
        <dbReference type="ARBA" id="ARBA00023125"/>
    </source>
</evidence>
<keyword evidence="4 9" id="KW-0547">Nucleotide-binding</keyword>
<dbReference type="PATRIC" id="fig|1616.3.peg.969"/>
<dbReference type="InterPro" id="IPR036390">
    <property type="entry name" value="WH_DNA-bd_sf"/>
</dbReference>
<feature type="compositionally biased region" description="Low complexity" evidence="10">
    <location>
        <begin position="345"/>
        <end position="359"/>
    </location>
</feature>
<dbReference type="Pfam" id="PF09397">
    <property type="entry name" value="FtsK_gamma"/>
    <property type="match status" value="1"/>
</dbReference>
<dbReference type="Pfam" id="PF17854">
    <property type="entry name" value="FtsK_alpha"/>
    <property type="match status" value="1"/>
</dbReference>
<feature type="compositionally biased region" description="Basic residues" evidence="10">
    <location>
        <begin position="1"/>
        <end position="21"/>
    </location>
</feature>
<dbReference type="Gene3D" id="1.10.10.10">
    <property type="entry name" value="Winged helix-like DNA-binding domain superfamily/Winged helix DNA-binding domain"/>
    <property type="match status" value="1"/>
</dbReference>
<comment type="subcellular location">
    <subcellularLocation>
        <location evidence="1">Membrane</location>
        <topology evidence="1">Multi-pass membrane protein</topology>
    </subcellularLocation>
</comment>
<keyword evidence="11" id="KW-1133">Transmembrane helix</keyword>
<evidence type="ECO:0000259" key="12">
    <source>
        <dbReference type="PROSITE" id="PS50901"/>
    </source>
</evidence>
<feature type="binding site" evidence="9">
    <location>
        <begin position="659"/>
        <end position="666"/>
    </location>
    <ligand>
        <name>ATP</name>
        <dbReference type="ChEBI" id="CHEBI:30616"/>
    </ligand>
</feature>
<evidence type="ECO:0000256" key="6">
    <source>
        <dbReference type="ARBA" id="ARBA00022840"/>
    </source>
</evidence>
<name>A0A0R2JCX9_9LACO</name>
<keyword evidence="11" id="KW-0812">Transmembrane</keyword>
<dbReference type="SMART" id="SM00382">
    <property type="entry name" value="AAA"/>
    <property type="match status" value="1"/>
</dbReference>
<dbReference type="SUPFAM" id="SSF52540">
    <property type="entry name" value="P-loop containing nucleoside triphosphate hydrolases"/>
    <property type="match status" value="1"/>
</dbReference>
<evidence type="ECO:0000256" key="8">
    <source>
        <dbReference type="ARBA" id="ARBA00025923"/>
    </source>
</evidence>
<keyword evidence="5" id="KW-0159">Chromosome partition</keyword>
<evidence type="ECO:0000256" key="3">
    <source>
        <dbReference type="ARBA" id="ARBA00020887"/>
    </source>
</evidence>
<comment type="subunit">
    <text evidence="8">Homohexamer. Forms a ring that surrounds DNA.</text>
</comment>
<evidence type="ECO:0000256" key="11">
    <source>
        <dbReference type="SAM" id="Phobius"/>
    </source>
</evidence>
<dbReference type="GO" id="GO:0003677">
    <property type="term" value="F:DNA binding"/>
    <property type="evidence" value="ECO:0007669"/>
    <property type="project" value="UniProtKB-KW"/>
</dbReference>
<proteinExistence type="inferred from homology"/>
<reference evidence="13 14" key="1">
    <citation type="journal article" date="2015" name="Genome Announc.">
        <title>Expanding the biotechnology potential of lactobacilli through comparative genomics of 213 strains and associated genera.</title>
        <authorList>
            <person name="Sun Z."/>
            <person name="Harris H.M."/>
            <person name="McCann A."/>
            <person name="Guo C."/>
            <person name="Argimon S."/>
            <person name="Zhang W."/>
            <person name="Yang X."/>
            <person name="Jeffery I.B."/>
            <person name="Cooney J.C."/>
            <person name="Kagawa T.F."/>
            <person name="Liu W."/>
            <person name="Song Y."/>
            <person name="Salvetti E."/>
            <person name="Wrobel A."/>
            <person name="Rasinkangas P."/>
            <person name="Parkhill J."/>
            <person name="Rea M.C."/>
            <person name="O'Sullivan O."/>
            <person name="Ritari J."/>
            <person name="Douillard F.P."/>
            <person name="Paul Ross R."/>
            <person name="Yang R."/>
            <person name="Briner A.E."/>
            <person name="Felis G.E."/>
            <person name="de Vos W.M."/>
            <person name="Barrangou R."/>
            <person name="Klaenhammer T.R."/>
            <person name="Caufield P.W."/>
            <person name="Cui Y."/>
            <person name="Zhang H."/>
            <person name="O'Toole P.W."/>
        </authorList>
    </citation>
    <scope>NUCLEOTIDE SEQUENCE [LARGE SCALE GENOMIC DNA]</scope>
    <source>
        <strain evidence="13 14">DSM 20593</strain>
    </source>
</reference>
<dbReference type="GO" id="GO:0005524">
    <property type="term" value="F:ATP binding"/>
    <property type="evidence" value="ECO:0007669"/>
    <property type="project" value="UniProtKB-UniRule"/>
</dbReference>
<feature type="region of interest" description="Disordered" evidence="10">
    <location>
        <begin position="345"/>
        <end position="367"/>
    </location>
</feature>
<evidence type="ECO:0000313" key="13">
    <source>
        <dbReference type="EMBL" id="KRN75186.1"/>
    </source>
</evidence>
<dbReference type="Proteomes" id="UP000051655">
    <property type="component" value="Unassembled WGS sequence"/>
</dbReference>
<evidence type="ECO:0000313" key="14">
    <source>
        <dbReference type="Proteomes" id="UP000051655"/>
    </source>
</evidence>
<dbReference type="InterPro" id="IPR002543">
    <property type="entry name" value="FtsK_dom"/>
</dbReference>
<evidence type="ECO:0000256" key="5">
    <source>
        <dbReference type="ARBA" id="ARBA00022829"/>
    </source>
</evidence>
<dbReference type="Gene3D" id="3.30.980.40">
    <property type="match status" value="1"/>
</dbReference>
<dbReference type="EMBL" id="JQBP01000003">
    <property type="protein sequence ID" value="KRN75186.1"/>
    <property type="molecule type" value="Genomic_DNA"/>
</dbReference>
<feature type="transmembrane region" description="Helical" evidence="11">
    <location>
        <begin position="165"/>
        <end position="185"/>
    </location>
</feature>
<dbReference type="AlphaFoldDB" id="A0A0R2JCX9"/>
<gene>
    <name evidence="13" type="ORF">IV73_GL000948</name>
</gene>
<dbReference type="OrthoDB" id="9807790at2"/>
<feature type="region of interest" description="Disordered" evidence="10">
    <location>
        <begin position="379"/>
        <end position="407"/>
    </location>
</feature>
<evidence type="ECO:0000256" key="4">
    <source>
        <dbReference type="ARBA" id="ARBA00022741"/>
    </source>
</evidence>
<comment type="caution">
    <text evidence="13">The sequence shown here is derived from an EMBL/GenBank/DDBJ whole genome shotgun (WGS) entry which is preliminary data.</text>
</comment>
<dbReference type="RefSeq" id="WP_057755454.1">
    <property type="nucleotide sequence ID" value="NZ_JQBP01000003.1"/>
</dbReference>
<dbReference type="SUPFAM" id="SSF46785">
    <property type="entry name" value="Winged helix' DNA-binding domain"/>
    <property type="match status" value="1"/>
</dbReference>
<evidence type="ECO:0000256" key="10">
    <source>
        <dbReference type="SAM" id="MobiDB-lite"/>
    </source>
</evidence>
<accession>A0A0R2JCX9</accession>
<sequence length="992" mass="108327">MAQYKKKPVNKKKNSKKRKNKKQAESQKLTMHLSGTLGLLLAITAIGKFGIVGAFLANVVRLLVGDTYQVFLAFSLLMLIGMAVYGKFPTLKKNYYWGVGLIYGGMILIGSIRLFNHINIHHAYLNYIIKFIQQDINNGLVKTPVGGGGLGATLLTLIYPVLSNWGAWLLAIAALVSGVIITFNLPIKAVLTSFFGATEYAANVMEDTTRLAVEASAKKMSTLNQTYQAQRGKIADELFERDFEVKADSPKDADIQSDATVDNGQAQNVASVEPEAIDDDNPFIVGQHTHQPLNPDEAMTSTFVMPEIVVPNSTNESETVQTIVAPGFDGNVRAVDPSTGEILSDANQASSTAQSTDTTGNPFGTSQWTAEDFETEMDWPNDWNQSMESTPTDRTEPQAESENPERAIDEQADAMFLANKTTDSMKDDVQVNHWAEKPDEMDLTASAAANTLKDDAHGEAISHVDLIRDARQHQHSQHQTQAESYHSTPEMTVDVNGFNQQVQDENYQLPPVSLLAKTGSADQSKEQSQLAEKSRVLQQTLESFNIKATVEKVVLGPTITQYEIKPAVGVKVSKITNLADDLAMALAAKSLRIEAPIPGKSLVGIEVANEQQATVGFRNMYETVGVNRKNLLEVPIGKSVAGDIVKMDLTKMPHLLIAGSTGSGKSVAINTILASMLLQAKPSEVRLMLVDPKKVELSIYNDVPHLITPVVSEPRKAAAALKKVVSEMDHRFDQLSEMGVRNIDGYNKAIREHNQQNPDTQLMKMPYLVVIIDELADLMMTVSGEVEPAIVRIAQLGRAAGIHLIVATQRPSVDVITGLIKANVPSRMAFAVGSGTDSRTILDSNGAEKLLGRGDMLFKPIGENNGERVQGAFMSDDDVENLTNYIRQQGSAQYDESMEVTDADLKAMDSDNGASGDTSSALDEIWDDALDFASIEGEVSASMMQRHFRIGYNRAARLVDDMEDQGILGTATGGKRRPVLMSKEQWYAKQQH</sequence>
<dbReference type="SMART" id="SM00843">
    <property type="entry name" value="Ftsk_gamma"/>
    <property type="match status" value="1"/>
</dbReference>
<feature type="region of interest" description="Disordered" evidence="10">
    <location>
        <begin position="1"/>
        <end position="26"/>
    </location>
</feature>
<dbReference type="PROSITE" id="PS50901">
    <property type="entry name" value="FTSK"/>
    <property type="match status" value="1"/>
</dbReference>
<dbReference type="PANTHER" id="PTHR22683:SF41">
    <property type="entry name" value="DNA TRANSLOCASE FTSK"/>
    <property type="match status" value="1"/>
</dbReference>
<feature type="domain" description="FtsK" evidence="12">
    <location>
        <begin position="642"/>
        <end position="839"/>
    </location>
</feature>
<keyword evidence="14" id="KW-1185">Reference proteome</keyword>
<keyword evidence="6 9" id="KW-0067">ATP-binding</keyword>
<dbReference type="InterPro" id="IPR050206">
    <property type="entry name" value="FtsK/SpoIIIE/SftA"/>
</dbReference>
<feature type="transmembrane region" description="Helical" evidence="11">
    <location>
        <begin position="71"/>
        <end position="88"/>
    </location>
</feature>
<dbReference type="InterPro" id="IPR027417">
    <property type="entry name" value="P-loop_NTPase"/>
</dbReference>
<dbReference type="Pfam" id="PF01580">
    <property type="entry name" value="FtsK_SpoIIIE"/>
    <property type="match status" value="1"/>
</dbReference>
<feature type="transmembrane region" description="Helical" evidence="11">
    <location>
        <begin position="95"/>
        <end position="115"/>
    </location>
</feature>
<dbReference type="STRING" id="1616.IV73_GL000948"/>
<evidence type="ECO:0000256" key="2">
    <source>
        <dbReference type="ARBA" id="ARBA00006474"/>
    </source>
</evidence>
<keyword evidence="11" id="KW-0472">Membrane</keyword>
<evidence type="ECO:0000256" key="1">
    <source>
        <dbReference type="ARBA" id="ARBA00004141"/>
    </source>
</evidence>
<dbReference type="InterPro" id="IPR036388">
    <property type="entry name" value="WH-like_DNA-bd_sf"/>
</dbReference>
<keyword evidence="7" id="KW-0238">DNA-binding</keyword>
<organism evidence="13 14">
    <name type="scientific">Weissella kandleri</name>
    <dbReference type="NCBI Taxonomy" id="1616"/>
    <lineage>
        <taxon>Bacteria</taxon>
        <taxon>Bacillati</taxon>
        <taxon>Bacillota</taxon>
        <taxon>Bacilli</taxon>
        <taxon>Lactobacillales</taxon>
        <taxon>Lactobacillaceae</taxon>
        <taxon>Weissella</taxon>
    </lineage>
</organism>